<name>D3AZJ3_HETP5</name>
<gene>
    <name evidence="1" type="ORF">PPL_02375</name>
</gene>
<evidence type="ECO:0000313" key="2">
    <source>
        <dbReference type="Proteomes" id="UP000001396"/>
    </source>
</evidence>
<organism evidence="1 2">
    <name type="scientific">Heterostelium pallidum (strain ATCC 26659 / Pp 5 / PN500)</name>
    <name type="common">Cellular slime mold</name>
    <name type="synonym">Polysphondylium pallidum</name>
    <dbReference type="NCBI Taxonomy" id="670386"/>
    <lineage>
        <taxon>Eukaryota</taxon>
        <taxon>Amoebozoa</taxon>
        <taxon>Evosea</taxon>
        <taxon>Eumycetozoa</taxon>
        <taxon>Dictyostelia</taxon>
        <taxon>Acytosteliales</taxon>
        <taxon>Acytosteliaceae</taxon>
        <taxon>Heterostelium</taxon>
    </lineage>
</organism>
<dbReference type="RefSeq" id="XP_020437481.1">
    <property type="nucleotide sequence ID" value="XM_020573364.1"/>
</dbReference>
<accession>D3AZJ3</accession>
<dbReference type="GeneID" id="31357900"/>
<dbReference type="EMBL" id="ADBJ01000008">
    <property type="protein sequence ID" value="EFA85372.1"/>
    <property type="molecule type" value="Genomic_DNA"/>
</dbReference>
<dbReference type="InParanoid" id="D3AZJ3"/>
<evidence type="ECO:0000313" key="1">
    <source>
        <dbReference type="EMBL" id="EFA85372.1"/>
    </source>
</evidence>
<dbReference type="AlphaFoldDB" id="D3AZJ3"/>
<comment type="caution">
    <text evidence="1">The sequence shown here is derived from an EMBL/GenBank/DDBJ whole genome shotgun (WGS) entry which is preliminary data.</text>
</comment>
<proteinExistence type="predicted"/>
<dbReference type="Proteomes" id="UP000001396">
    <property type="component" value="Unassembled WGS sequence"/>
</dbReference>
<sequence length="97" mass="11148">MHLTPYSFVSLKDLLILDWLQTIIEQIARGQINSLSNSLDPKSVISLTSTTEKVKQFSLYELQLEFTNQAALWLEYCGLRINSNLPLASTIQRWSIF</sequence>
<keyword evidence="2" id="KW-1185">Reference proteome</keyword>
<reference evidence="1 2" key="1">
    <citation type="journal article" date="2011" name="Genome Res.">
        <title>Phylogeny-wide analysis of social amoeba genomes highlights ancient origins for complex intercellular communication.</title>
        <authorList>
            <person name="Heidel A.J."/>
            <person name="Lawal H.M."/>
            <person name="Felder M."/>
            <person name="Schilde C."/>
            <person name="Helps N.R."/>
            <person name="Tunggal B."/>
            <person name="Rivero F."/>
            <person name="John U."/>
            <person name="Schleicher M."/>
            <person name="Eichinger L."/>
            <person name="Platzer M."/>
            <person name="Noegel A.A."/>
            <person name="Schaap P."/>
            <person name="Gloeckner G."/>
        </authorList>
    </citation>
    <scope>NUCLEOTIDE SEQUENCE [LARGE SCALE GENOMIC DNA]</scope>
    <source>
        <strain evidence="2">ATCC 26659 / Pp 5 / PN500</strain>
    </source>
</reference>
<protein>
    <submittedName>
        <fullName evidence="1">Uncharacterized protein</fullName>
    </submittedName>
</protein>